<evidence type="ECO:0000313" key="4">
    <source>
        <dbReference type="Proteomes" id="UP001623330"/>
    </source>
</evidence>
<feature type="compositionally biased region" description="Low complexity" evidence="1">
    <location>
        <begin position="671"/>
        <end position="696"/>
    </location>
</feature>
<dbReference type="InterPro" id="IPR043185">
    <property type="entry name" value="Net1/Tof2"/>
</dbReference>
<dbReference type="Pfam" id="PF10407">
    <property type="entry name" value="Cytokin_check_N"/>
    <property type="match status" value="1"/>
</dbReference>
<feature type="compositionally biased region" description="Low complexity" evidence="1">
    <location>
        <begin position="622"/>
        <end position="656"/>
    </location>
</feature>
<evidence type="ECO:0000313" key="3">
    <source>
        <dbReference type="EMBL" id="KAL3235285.1"/>
    </source>
</evidence>
<feature type="compositionally biased region" description="Basic and acidic residues" evidence="1">
    <location>
        <begin position="794"/>
        <end position="809"/>
    </location>
</feature>
<protein>
    <submittedName>
        <fullName evidence="3">Nucleolar protein NET1</fullName>
    </submittedName>
</protein>
<feature type="compositionally biased region" description="Basic and acidic residues" evidence="1">
    <location>
        <begin position="774"/>
        <end position="784"/>
    </location>
</feature>
<sequence>MYKLQVVLVQPQSRLPFGNNELENSDEHNNANNTHIIHDQTRKFLHFTKPDNTLLELADEIERRCEKLYTTLRMDSFEIQALQDSNSCDLDAEYLVKDVFAMDNTVMVMLSNELEFDDVEREVPARISGYSRRKRVLSTSSGSVEPQILVNKRSRPNNQPNTLHINTNINNGNNNNNNNNNSNTLRVSSPLANEISNDDYNASSIMMNRNISSRLASKPVAPVVRSFLPPPSQPQSPAIRISSGIGNGKRILSESNNLDVVSRSEVVDPNKSRQQLLVPDSPTSYISTPNRVVLSGQRVMSEAQPKSLVFSKNKTGNYMGHSIDLQLADELAFGSEADEDGPGVDENGVENYFSSGSSSEDNKIEASPSNYRGNMRKTSLELRVQNKRGVSTNIPIVEDVLKRIDNFSDTEEGHNTVIGPTRNSSLASRQFEVDYNTNSNGDKDSTRSIAGSEGYHIRSGKPRDILNRPIIGTSVEPPLQSVGPVINDISKLQSEDFMPEVQENVHDPLLDIKGSVRSNISANKANSNDAVERFIAASRRRTRNQAKTVPSNVEKPTPVTTPRAKGRRKETNEPKDLQAIVDKEFPDEIEREPSPISMEIKKLSSNPEMKKSVAEENPIKMSKSTNKNTAKKTTSNESLATKTPATKTSAKQPPAKQTTAKQTPVKSIPVKQTPAKQTPAKQTPAKQTPAKQAPPKVNIIKQILSKETRANETVSTKRTLKQTPSKELPAMETPSKESAVKKTPSKATTVKETLAKATAVKETLAKATAVKETLAKESAVKETPAKVSAVKHTPAKEGVVKDTPAKEIAKATPAKEIAKATPAKEIAVTATPAKESAVKETTRKGTLTKETSEKDFPTARNKDSASSGSNSKSTKSNADYSAMKENIKDTISSLTSASSPSKLHGRIINSKSSDITKPVTSTVNARTSTPQKVITSSPLKKNDSVSPPKSNEPINRTFTPIKLKSPAAKGTPKESPTSQKTKKPVKASQSKNTTDNNNSQASAKAANNQLTNLAQKYEQRGLIKKVKLVRDESSDDSSSDSSSDDDESRTFKSSQTNKPEPRSKIEQRKQSSAQSSPKKSSKEKIAKNALFLSKDSSSSSDENSSVDDSSD</sequence>
<dbReference type="PANTHER" id="PTHR28196">
    <property type="entry name" value="NUCLEOLAR PROTEIN NET1-RELATED"/>
    <property type="match status" value="1"/>
</dbReference>
<accession>A0ABR4P101</accession>
<feature type="domain" description="Nucleolar protein Dnt1-like N-terminal" evidence="2">
    <location>
        <begin position="41"/>
        <end position="113"/>
    </location>
</feature>
<feature type="compositionally biased region" description="Basic and acidic residues" evidence="1">
    <location>
        <begin position="850"/>
        <end position="863"/>
    </location>
</feature>
<reference evidence="3 4" key="1">
    <citation type="submission" date="2024-05" db="EMBL/GenBank/DDBJ databases">
        <title>Long read based assembly of the Candida bracarensis genome reveals expanded adhesin content.</title>
        <authorList>
            <person name="Marcet-Houben M."/>
            <person name="Ksiezopolska E."/>
            <person name="Gabaldon T."/>
        </authorList>
    </citation>
    <scope>NUCLEOTIDE SEQUENCE [LARGE SCALE GENOMIC DNA]</scope>
    <source>
        <strain evidence="3 4">CBM6</strain>
    </source>
</reference>
<keyword evidence="4" id="KW-1185">Reference proteome</keyword>
<feature type="region of interest" description="Disordered" evidence="1">
    <location>
        <begin position="335"/>
        <end position="373"/>
    </location>
</feature>
<dbReference type="Proteomes" id="UP001623330">
    <property type="component" value="Unassembled WGS sequence"/>
</dbReference>
<feature type="compositionally biased region" description="Basic and acidic residues" evidence="1">
    <location>
        <begin position="608"/>
        <end position="618"/>
    </location>
</feature>
<evidence type="ECO:0000256" key="1">
    <source>
        <dbReference type="SAM" id="MobiDB-lite"/>
    </source>
</evidence>
<feature type="compositionally biased region" description="Low complexity" evidence="1">
    <location>
        <begin position="864"/>
        <end position="877"/>
    </location>
</feature>
<feature type="compositionally biased region" description="Polar residues" evidence="1">
    <location>
        <begin position="909"/>
        <end position="958"/>
    </location>
</feature>
<organism evidence="3 4">
    <name type="scientific">Nakaseomyces bracarensis</name>
    <dbReference type="NCBI Taxonomy" id="273131"/>
    <lineage>
        <taxon>Eukaryota</taxon>
        <taxon>Fungi</taxon>
        <taxon>Dikarya</taxon>
        <taxon>Ascomycota</taxon>
        <taxon>Saccharomycotina</taxon>
        <taxon>Saccharomycetes</taxon>
        <taxon>Saccharomycetales</taxon>
        <taxon>Saccharomycetaceae</taxon>
        <taxon>Nakaseomyces</taxon>
    </lineage>
</organism>
<feature type="compositionally biased region" description="Basic and acidic residues" evidence="1">
    <location>
        <begin position="569"/>
        <end position="593"/>
    </location>
</feature>
<proteinExistence type="predicted"/>
<gene>
    <name evidence="3" type="ORF">RNJ44_00044</name>
</gene>
<feature type="compositionally biased region" description="Low complexity" evidence="1">
    <location>
        <begin position="892"/>
        <end position="901"/>
    </location>
</feature>
<feature type="compositionally biased region" description="Low complexity" evidence="1">
    <location>
        <begin position="996"/>
        <end position="1009"/>
    </location>
</feature>
<name>A0ABR4P101_9SACH</name>
<dbReference type="InterPro" id="IPR018844">
    <property type="entry name" value="Dnt1-like_N"/>
</dbReference>
<feature type="compositionally biased region" description="Polar residues" evidence="1">
    <location>
        <begin position="711"/>
        <end position="725"/>
    </location>
</feature>
<dbReference type="PANTHER" id="PTHR28196:SF1">
    <property type="entry name" value="NUCLEOLAR PROTEIN NET1-RELATED"/>
    <property type="match status" value="1"/>
</dbReference>
<feature type="compositionally biased region" description="Acidic residues" evidence="1">
    <location>
        <begin position="1033"/>
        <end position="1047"/>
    </location>
</feature>
<feature type="region of interest" description="Disordered" evidence="1">
    <location>
        <begin position="540"/>
        <end position="749"/>
    </location>
</feature>
<evidence type="ECO:0000259" key="2">
    <source>
        <dbReference type="Pfam" id="PF10407"/>
    </source>
</evidence>
<comment type="caution">
    <text evidence="3">The sequence shown here is derived from an EMBL/GenBank/DDBJ whole genome shotgun (WGS) entry which is preliminary data.</text>
</comment>
<feature type="compositionally biased region" description="Low complexity" evidence="1">
    <location>
        <begin position="1093"/>
        <end position="1103"/>
    </location>
</feature>
<feature type="region of interest" description="Disordered" evidence="1">
    <location>
        <begin position="774"/>
        <end position="1111"/>
    </location>
</feature>
<feature type="compositionally biased region" description="Basic and acidic residues" evidence="1">
    <location>
        <begin position="1059"/>
        <end position="1069"/>
    </location>
</feature>
<dbReference type="EMBL" id="JBEVYD010000001">
    <property type="protein sequence ID" value="KAL3235285.1"/>
    <property type="molecule type" value="Genomic_DNA"/>
</dbReference>